<protein>
    <submittedName>
        <fullName evidence="1">DUF2285 domain-containing protein</fullName>
    </submittedName>
</protein>
<keyword evidence="1" id="KW-0614">Plasmid</keyword>
<evidence type="ECO:0000313" key="1">
    <source>
        <dbReference type="EMBL" id="AZG78723.1"/>
    </source>
</evidence>
<dbReference type="EMBL" id="CP034087">
    <property type="protein sequence ID" value="AZG78723.1"/>
    <property type="molecule type" value="Genomic_DNA"/>
</dbReference>
<geneLocation type="plasmid" evidence="2">
    <name>pgw6_1</name>
</geneLocation>
<dbReference type="KEGG" id="mros:EHO51_17915"/>
<accession>A0A3G8M9R7</accession>
<reference evidence="1 2" key="1">
    <citation type="submission" date="2018-11" db="EMBL/GenBank/DDBJ databases">
        <title>Genome squencing of methanotrophic bacteria isolated from alkaline groundwater in Korea.</title>
        <authorList>
            <person name="Nguyen L.N."/>
        </authorList>
    </citation>
    <scope>NUCLEOTIDE SEQUENCE [LARGE SCALE GENOMIC DNA]</scope>
    <source>
        <strain evidence="1 2">GW6</strain>
        <plasmid evidence="2">pgw6_1</plasmid>
    </source>
</reference>
<dbReference type="Proteomes" id="UP000273982">
    <property type="component" value="Plasmid pGW6_1"/>
</dbReference>
<organism evidence="1 2">
    <name type="scientific">Methylocystis rosea</name>
    <dbReference type="NCBI Taxonomy" id="173366"/>
    <lineage>
        <taxon>Bacteria</taxon>
        <taxon>Pseudomonadati</taxon>
        <taxon>Pseudomonadota</taxon>
        <taxon>Alphaproteobacteria</taxon>
        <taxon>Hyphomicrobiales</taxon>
        <taxon>Methylocystaceae</taxon>
        <taxon>Methylocystis</taxon>
    </lineage>
</organism>
<evidence type="ECO:0000313" key="2">
    <source>
        <dbReference type="Proteomes" id="UP000273982"/>
    </source>
</evidence>
<gene>
    <name evidence="1" type="ORF">EHO51_17915</name>
</gene>
<name>A0A3G8M9R7_9HYPH</name>
<dbReference type="AlphaFoldDB" id="A0A3G8M9R7"/>
<sequence length="90" mass="10419">MIPNQSDTVADAAPTTLELTDYDISHMIVYLRLLEAARDGAGWEEASRIVLKIDPDVDRERARRVYHSHYARARWMTQQGYKELLKMPNS</sequence>
<dbReference type="RefSeq" id="WP_124740234.1">
    <property type="nucleotide sequence ID" value="NZ_CP034087.1"/>
</dbReference>
<proteinExistence type="predicted"/>